<dbReference type="Proteomes" id="UP000246114">
    <property type="component" value="Unassembled WGS sequence"/>
</dbReference>
<evidence type="ECO:0000259" key="1">
    <source>
        <dbReference type="Pfam" id="PF00857"/>
    </source>
</evidence>
<accession>A0A1I2L9W1</accession>
<evidence type="ECO:0000313" key="5">
    <source>
        <dbReference type="Proteomes" id="UP000246114"/>
    </source>
</evidence>
<dbReference type="GO" id="GO:0008936">
    <property type="term" value="F:nicotinamidase activity"/>
    <property type="evidence" value="ECO:0007669"/>
    <property type="project" value="InterPro"/>
</dbReference>
<dbReference type="STRING" id="1529.SAMN04487885_109101"/>
<dbReference type="RefSeq" id="WP_027639853.1">
    <property type="nucleotide sequence ID" value="NZ_BAAACD010000005.1"/>
</dbReference>
<dbReference type="CDD" id="cd00431">
    <property type="entry name" value="cysteine_hydrolases"/>
    <property type="match status" value="1"/>
</dbReference>
<dbReference type="InterPro" id="IPR044717">
    <property type="entry name" value="NIC1"/>
</dbReference>
<keyword evidence="2" id="KW-0378">Hydrolase</keyword>
<dbReference type="InterPro" id="IPR036380">
    <property type="entry name" value="Isochorismatase-like_sf"/>
</dbReference>
<name>A0A1I2L9W1_9CLOT</name>
<dbReference type="GO" id="GO:0019365">
    <property type="term" value="P:pyridine nucleotide salvage"/>
    <property type="evidence" value="ECO:0007669"/>
    <property type="project" value="InterPro"/>
</dbReference>
<dbReference type="GeneID" id="90545831"/>
<organism evidence="3 4">
    <name type="scientific">Clostridium cadaveris</name>
    <dbReference type="NCBI Taxonomy" id="1529"/>
    <lineage>
        <taxon>Bacteria</taxon>
        <taxon>Bacillati</taxon>
        <taxon>Bacillota</taxon>
        <taxon>Clostridia</taxon>
        <taxon>Eubacteriales</taxon>
        <taxon>Clostridiaceae</taxon>
        <taxon>Clostridium</taxon>
    </lineage>
</organism>
<dbReference type="AlphaFoldDB" id="A0A1I2L9W1"/>
<sequence length="216" mass="24408">MKLILTGVPQFDEMKNIEKDNLEINEEKKTALFIVDMNNGFARKGALSSSRVESVILNIEKITEKFIKNNYPVYAFTDCHDGNAIEFKEYPVHCVRGSEESELVDELKKFKEHIKLIEKNSTNGFLEDGVDDIIDSLCESGYEEFVIVGCCTDICVCNFAMTLKCYLNKENKDGKVIVPLDGVETFDAPYHPGDFMNMVALKIMAQNGIKLVKKVV</sequence>
<proteinExistence type="predicted"/>
<dbReference type="EMBL" id="QAMZ01000024">
    <property type="protein sequence ID" value="PWL54337.1"/>
    <property type="molecule type" value="Genomic_DNA"/>
</dbReference>
<dbReference type="EMBL" id="FOOE01000009">
    <property type="protein sequence ID" value="SFF76084.1"/>
    <property type="molecule type" value="Genomic_DNA"/>
</dbReference>
<dbReference type="PANTHER" id="PTHR47297:SF2">
    <property type="entry name" value="OS02G0606800 PROTEIN"/>
    <property type="match status" value="1"/>
</dbReference>
<evidence type="ECO:0000313" key="2">
    <source>
        <dbReference type="EMBL" id="PWL54337.1"/>
    </source>
</evidence>
<keyword evidence="4" id="KW-1185">Reference proteome</keyword>
<dbReference type="PANTHER" id="PTHR47297">
    <property type="match status" value="1"/>
</dbReference>
<evidence type="ECO:0000313" key="3">
    <source>
        <dbReference type="EMBL" id="SFF76084.1"/>
    </source>
</evidence>
<dbReference type="Gene3D" id="3.40.50.850">
    <property type="entry name" value="Isochorismatase-like"/>
    <property type="match status" value="1"/>
</dbReference>
<gene>
    <name evidence="2" type="ORF">DBY38_04810</name>
    <name evidence="3" type="ORF">SAMN04487885_109101</name>
</gene>
<dbReference type="OrthoDB" id="9796485at2"/>
<dbReference type="Pfam" id="PF00857">
    <property type="entry name" value="Isochorismatase"/>
    <property type="match status" value="1"/>
</dbReference>
<evidence type="ECO:0000313" key="4">
    <source>
        <dbReference type="Proteomes" id="UP000182135"/>
    </source>
</evidence>
<feature type="domain" description="Isochorismatase-like" evidence="1">
    <location>
        <begin position="30"/>
        <end position="199"/>
    </location>
</feature>
<dbReference type="InterPro" id="IPR000868">
    <property type="entry name" value="Isochorismatase-like_dom"/>
</dbReference>
<dbReference type="Proteomes" id="UP000182135">
    <property type="component" value="Unassembled WGS sequence"/>
</dbReference>
<protein>
    <submittedName>
        <fullName evidence="2">Cysteine hydrolase</fullName>
    </submittedName>
    <submittedName>
        <fullName evidence="3">Nicotinamidase-related amidase</fullName>
    </submittedName>
</protein>
<reference evidence="2 5" key="2">
    <citation type="submission" date="2018-03" db="EMBL/GenBank/DDBJ databases">
        <title>The uncultured portion of the human microbiome is neutrally assembled.</title>
        <authorList>
            <person name="Jeraldo P."/>
            <person name="Boardman L."/>
            <person name="White B.A."/>
            <person name="Nelson H."/>
            <person name="Goldenfeld N."/>
            <person name="Chia N."/>
        </authorList>
    </citation>
    <scope>NUCLEOTIDE SEQUENCE [LARGE SCALE GENOMIC DNA]</scope>
    <source>
        <strain evidence="2">CIM:MAG 903</strain>
    </source>
</reference>
<dbReference type="SUPFAM" id="SSF52499">
    <property type="entry name" value="Isochorismatase-like hydrolases"/>
    <property type="match status" value="1"/>
</dbReference>
<dbReference type="eggNOG" id="COG1335">
    <property type="taxonomic scope" value="Bacteria"/>
</dbReference>
<reference evidence="3 4" key="1">
    <citation type="submission" date="2016-10" db="EMBL/GenBank/DDBJ databases">
        <authorList>
            <person name="de Groot N.N."/>
        </authorList>
    </citation>
    <scope>NUCLEOTIDE SEQUENCE [LARGE SCALE GENOMIC DNA]</scope>
    <source>
        <strain evidence="3 4">NLAE-zl-G419</strain>
    </source>
</reference>